<comment type="similarity">
    <text evidence="3 11">Belongs to the long-chain O-acyltransferase family.</text>
</comment>
<feature type="domain" description="O-acyltransferase WSD1 C-terminal" evidence="13">
    <location>
        <begin position="312"/>
        <end position="461"/>
    </location>
</feature>
<evidence type="ECO:0000256" key="4">
    <source>
        <dbReference type="ARBA" id="ARBA00013244"/>
    </source>
</evidence>
<evidence type="ECO:0000256" key="6">
    <source>
        <dbReference type="ARBA" id="ARBA00022679"/>
    </source>
</evidence>
<protein>
    <recommendedName>
        <fullName evidence="4 11">Diacylglycerol O-acyltransferase</fullName>
        <ecNumber evidence="4 11">2.3.1.20</ecNumber>
    </recommendedName>
</protein>
<proteinExistence type="inferred from homology"/>
<reference evidence="14" key="1">
    <citation type="submission" date="2023-06" db="EMBL/GenBank/DDBJ databases">
        <title>Gordonia sp. nov. and Pseudochrobactrum sp. nov., two species isolated from the burying beetle Nicrophorus vespilloides.</title>
        <authorList>
            <person name="Poehlein A."/>
            <person name="Guzman J."/>
            <person name="Daniel R."/>
            <person name="Vilcinskas A."/>
        </authorList>
    </citation>
    <scope>NUCLEOTIDE SEQUENCE</scope>
    <source>
        <strain evidence="14">MP11Mi</strain>
    </source>
</reference>
<dbReference type="GO" id="GO:0071731">
    <property type="term" value="P:response to nitric oxide"/>
    <property type="evidence" value="ECO:0007669"/>
    <property type="project" value="TreeGrafter"/>
</dbReference>
<evidence type="ECO:0000256" key="11">
    <source>
        <dbReference type="RuleBase" id="RU361241"/>
    </source>
</evidence>
<comment type="pathway">
    <text evidence="2">Lipid metabolism.</text>
</comment>
<dbReference type="GO" id="GO:0005886">
    <property type="term" value="C:plasma membrane"/>
    <property type="evidence" value="ECO:0007669"/>
    <property type="project" value="TreeGrafter"/>
</dbReference>
<dbReference type="EC" id="2.3.1.20" evidence="4 11"/>
<dbReference type="EMBL" id="CP128986">
    <property type="protein sequence ID" value="WOC13592.1"/>
    <property type="molecule type" value="Genomic_DNA"/>
</dbReference>
<dbReference type="SUPFAM" id="SSF52777">
    <property type="entry name" value="CoA-dependent acyltransferases"/>
    <property type="match status" value="1"/>
</dbReference>
<dbReference type="GO" id="GO:0004144">
    <property type="term" value="F:diacylglycerol O-acyltransferase activity"/>
    <property type="evidence" value="ECO:0007669"/>
    <property type="project" value="UniProtKB-EC"/>
</dbReference>
<dbReference type="RefSeq" id="WP_420039401.1">
    <property type="nucleotide sequence ID" value="NZ_CP128986.1"/>
</dbReference>
<dbReference type="Pfam" id="PF03007">
    <property type="entry name" value="WS_DGAT_cat"/>
    <property type="match status" value="1"/>
</dbReference>
<keyword evidence="9 11" id="KW-0012">Acyltransferase</keyword>
<evidence type="ECO:0000313" key="14">
    <source>
        <dbReference type="EMBL" id="WOC13592.1"/>
    </source>
</evidence>
<dbReference type="GO" id="GO:0001666">
    <property type="term" value="P:response to hypoxia"/>
    <property type="evidence" value="ECO:0007669"/>
    <property type="project" value="TreeGrafter"/>
</dbReference>
<comment type="catalytic activity">
    <reaction evidence="10 11">
        <text>an acyl-CoA + a 1,2-diacyl-sn-glycerol = a triacyl-sn-glycerol + CoA</text>
        <dbReference type="Rhea" id="RHEA:10868"/>
        <dbReference type="ChEBI" id="CHEBI:17815"/>
        <dbReference type="ChEBI" id="CHEBI:57287"/>
        <dbReference type="ChEBI" id="CHEBI:58342"/>
        <dbReference type="ChEBI" id="CHEBI:64615"/>
        <dbReference type="EC" id="2.3.1.20"/>
    </reaction>
</comment>
<dbReference type="InterPro" id="IPR004255">
    <property type="entry name" value="O-acyltransferase_WSD1_N"/>
</dbReference>
<dbReference type="GO" id="GO:0006071">
    <property type="term" value="P:glycerol metabolic process"/>
    <property type="evidence" value="ECO:0007669"/>
    <property type="project" value="UniProtKB-KW"/>
</dbReference>
<evidence type="ECO:0000256" key="2">
    <source>
        <dbReference type="ARBA" id="ARBA00005189"/>
    </source>
</evidence>
<keyword evidence="8 11" id="KW-0443">Lipid metabolism</keyword>
<dbReference type="InterPro" id="IPR045034">
    <property type="entry name" value="O-acyltransferase_WSD1-like"/>
</dbReference>
<evidence type="ECO:0000259" key="13">
    <source>
        <dbReference type="Pfam" id="PF06974"/>
    </source>
</evidence>
<sequence length="473" mass="51116">MDRLSGLDASFLYLETPEQLMHVCAVIVLDTSTMPNGYSYKEFRATLEERVKKLPPFTRRVRRVPFDLGHPVWVQDDHFDIAHHVHRMALPAPAGYDELMDTTGHFAGLPMDRGRPLWEMLVIEGYHGRDGREEVVVITKMHHSTVDGASGANLISYLCSLEPDSPALVPADAGRNERGPGGLELVGRSVLGTLARPLALPRLVQPSIDLISDTIGRALAGTTMAPPFTAPRTSFNGTIDGHRTTAIADLSLADIKAVRKATGATVNDIVLSVAGGALRAYLRQRGELPDAPLLASVPVSVREETKRENGANKVSAVFMRLGTDIEDPMERLASMAESNKNAKDHHKAIGADTLQDWAEFAAPRTFGLAMRAYAGMRLAEKHPVIHNLVISNVPGPPMPLYFVGAEIVGMYPLGPVMHGAGLNITVLSKNGVVHVGIIAAKQSMRSPEKLAVHFPEELKKLTDAVSQGATDGS</sequence>
<dbReference type="PANTHER" id="PTHR31650:SF1">
    <property type="entry name" value="WAX ESTER SYNTHASE_DIACYLGLYCEROL ACYLTRANSFERASE 4-RELATED"/>
    <property type="match status" value="1"/>
</dbReference>
<dbReference type="PANTHER" id="PTHR31650">
    <property type="entry name" value="O-ACYLTRANSFERASE (WSD1-LIKE) FAMILY PROTEIN"/>
    <property type="match status" value="1"/>
</dbReference>
<dbReference type="Pfam" id="PF06974">
    <property type="entry name" value="WS_DGAT_C"/>
    <property type="match status" value="1"/>
</dbReference>
<keyword evidence="5 11" id="KW-0444">Lipid biosynthesis</keyword>
<dbReference type="NCBIfam" id="TIGR02946">
    <property type="entry name" value="acyl_WS_DGAT"/>
    <property type="match status" value="1"/>
</dbReference>
<gene>
    <name evidence="14" type="ORF">MP11Mi_26950</name>
</gene>
<organism evidence="14">
    <name type="scientific">Gordonia sp. MP11Mi</name>
    <dbReference type="NCBI Taxonomy" id="3022769"/>
    <lineage>
        <taxon>Bacteria</taxon>
        <taxon>Bacillati</taxon>
        <taxon>Actinomycetota</taxon>
        <taxon>Actinomycetes</taxon>
        <taxon>Mycobacteriales</taxon>
        <taxon>Gordoniaceae</taxon>
        <taxon>Gordonia</taxon>
    </lineage>
</organism>
<evidence type="ECO:0000256" key="10">
    <source>
        <dbReference type="ARBA" id="ARBA00048109"/>
    </source>
</evidence>
<dbReference type="GO" id="GO:0051701">
    <property type="term" value="P:biological process involved in interaction with host"/>
    <property type="evidence" value="ECO:0007669"/>
    <property type="project" value="TreeGrafter"/>
</dbReference>
<evidence type="ECO:0000256" key="3">
    <source>
        <dbReference type="ARBA" id="ARBA00009587"/>
    </source>
</evidence>
<feature type="domain" description="O-acyltransferase WSD1-like N-terminal" evidence="12">
    <location>
        <begin position="4"/>
        <end position="270"/>
    </location>
</feature>
<evidence type="ECO:0000256" key="1">
    <source>
        <dbReference type="ARBA" id="ARBA00004771"/>
    </source>
</evidence>
<dbReference type="AlphaFoldDB" id="A0AA97CX95"/>
<evidence type="ECO:0000256" key="9">
    <source>
        <dbReference type="ARBA" id="ARBA00023315"/>
    </source>
</evidence>
<evidence type="ECO:0000256" key="8">
    <source>
        <dbReference type="ARBA" id="ARBA00023098"/>
    </source>
</evidence>
<keyword evidence="6 11" id="KW-0808">Transferase</keyword>
<accession>A0AA97CX95</accession>
<evidence type="ECO:0000259" key="12">
    <source>
        <dbReference type="Pfam" id="PF03007"/>
    </source>
</evidence>
<keyword evidence="7 11" id="KW-0319">Glycerol metabolism</keyword>
<name>A0AA97CX95_9ACTN</name>
<dbReference type="InterPro" id="IPR014292">
    <property type="entry name" value="Acyl_transf_WS/DGAT"/>
</dbReference>
<dbReference type="GO" id="GO:0019432">
    <property type="term" value="P:triglyceride biosynthetic process"/>
    <property type="evidence" value="ECO:0007669"/>
    <property type="project" value="TreeGrafter"/>
</dbReference>
<evidence type="ECO:0000256" key="7">
    <source>
        <dbReference type="ARBA" id="ARBA00022798"/>
    </source>
</evidence>
<evidence type="ECO:0000256" key="5">
    <source>
        <dbReference type="ARBA" id="ARBA00022516"/>
    </source>
</evidence>
<comment type="pathway">
    <text evidence="1 11">Glycerolipid metabolism; triacylglycerol biosynthesis.</text>
</comment>
<dbReference type="InterPro" id="IPR009721">
    <property type="entry name" value="O-acyltransferase_WSD1_C"/>
</dbReference>